<reference evidence="4" key="1">
    <citation type="journal article" date="2011" name="Proc. Natl. Acad. Sci. U.S.A.">
        <title>Obligate biotrophy features unraveled by the genomic analysis of rust fungi.</title>
        <authorList>
            <person name="Duplessis S."/>
            <person name="Cuomo C.A."/>
            <person name="Lin Y.-C."/>
            <person name="Aerts A."/>
            <person name="Tisserant E."/>
            <person name="Veneault-Fourrey C."/>
            <person name="Joly D.L."/>
            <person name="Hacquard S."/>
            <person name="Amselem J."/>
            <person name="Cantarel B.L."/>
            <person name="Chiu R."/>
            <person name="Coutinho P.M."/>
            <person name="Feau N."/>
            <person name="Field M."/>
            <person name="Frey P."/>
            <person name="Gelhaye E."/>
            <person name="Goldberg J."/>
            <person name="Grabherr M.G."/>
            <person name="Kodira C.D."/>
            <person name="Kohler A."/>
            <person name="Kuees U."/>
            <person name="Lindquist E.A."/>
            <person name="Lucas S.M."/>
            <person name="Mago R."/>
            <person name="Mauceli E."/>
            <person name="Morin E."/>
            <person name="Murat C."/>
            <person name="Pangilinan J.L."/>
            <person name="Park R."/>
            <person name="Pearson M."/>
            <person name="Quesneville H."/>
            <person name="Rouhier N."/>
            <person name="Sakthikumar S."/>
            <person name="Salamov A.A."/>
            <person name="Schmutz J."/>
            <person name="Selles B."/>
            <person name="Shapiro H."/>
            <person name="Tanguay P."/>
            <person name="Tuskan G.A."/>
            <person name="Henrissat B."/>
            <person name="Van de Peer Y."/>
            <person name="Rouze P."/>
            <person name="Ellis J.G."/>
            <person name="Dodds P.N."/>
            <person name="Schein J.E."/>
            <person name="Zhong S."/>
            <person name="Hamelin R.C."/>
            <person name="Grigoriev I.V."/>
            <person name="Szabo L.J."/>
            <person name="Martin F."/>
        </authorList>
    </citation>
    <scope>NUCLEOTIDE SEQUENCE [LARGE SCALE GENOMIC DNA]</scope>
    <source>
        <strain evidence="4">98AG31 / pathotype 3-4-7</strain>
    </source>
</reference>
<dbReference type="EMBL" id="GL883107">
    <property type="protein sequence ID" value="EGG06580.1"/>
    <property type="molecule type" value="Genomic_DNA"/>
</dbReference>
<feature type="compositionally biased region" description="Polar residues" evidence="1">
    <location>
        <begin position="138"/>
        <end position="153"/>
    </location>
</feature>
<organism evidence="4">
    <name type="scientific">Melampsora larici-populina (strain 98AG31 / pathotype 3-4-7)</name>
    <name type="common">Poplar leaf rust fungus</name>
    <dbReference type="NCBI Taxonomy" id="747676"/>
    <lineage>
        <taxon>Eukaryota</taxon>
        <taxon>Fungi</taxon>
        <taxon>Dikarya</taxon>
        <taxon>Basidiomycota</taxon>
        <taxon>Pucciniomycotina</taxon>
        <taxon>Pucciniomycetes</taxon>
        <taxon>Pucciniales</taxon>
        <taxon>Melampsoraceae</taxon>
        <taxon>Melampsora</taxon>
    </lineage>
</organism>
<dbReference type="AlphaFoldDB" id="F4RLQ8"/>
<dbReference type="HOGENOM" id="CLU_411065_0_0_1"/>
<feature type="compositionally biased region" description="Polar residues" evidence="1">
    <location>
        <begin position="162"/>
        <end position="172"/>
    </location>
</feature>
<feature type="compositionally biased region" description="Low complexity" evidence="1">
    <location>
        <begin position="1"/>
        <end position="27"/>
    </location>
</feature>
<dbReference type="InterPro" id="IPR000253">
    <property type="entry name" value="FHA_dom"/>
</dbReference>
<dbReference type="InParanoid" id="F4RLQ8"/>
<gene>
    <name evidence="3" type="ORF">MELLADRAFT_116475</name>
</gene>
<name>F4RLQ8_MELLP</name>
<dbReference type="eggNOG" id="ENOG502SABH">
    <property type="taxonomic scope" value="Eukaryota"/>
</dbReference>
<feature type="compositionally biased region" description="Basic and acidic residues" evidence="1">
    <location>
        <begin position="173"/>
        <end position="190"/>
    </location>
</feature>
<feature type="region of interest" description="Disordered" evidence="1">
    <location>
        <begin position="59"/>
        <end position="78"/>
    </location>
</feature>
<proteinExistence type="predicted"/>
<feature type="compositionally biased region" description="Low complexity" evidence="1">
    <location>
        <begin position="494"/>
        <end position="507"/>
    </location>
</feature>
<keyword evidence="4" id="KW-1185">Reference proteome</keyword>
<feature type="region of interest" description="Disordered" evidence="1">
    <location>
        <begin position="89"/>
        <end position="218"/>
    </location>
</feature>
<dbReference type="Proteomes" id="UP000001072">
    <property type="component" value="Unassembled WGS sequence"/>
</dbReference>
<feature type="compositionally biased region" description="Low complexity" evidence="1">
    <location>
        <begin position="120"/>
        <end position="131"/>
    </location>
</feature>
<feature type="region of interest" description="Disordered" evidence="1">
    <location>
        <begin position="1"/>
        <end position="30"/>
    </location>
</feature>
<dbReference type="STRING" id="747676.F4RLQ8"/>
<feature type="region of interest" description="Disordered" evidence="1">
    <location>
        <begin position="337"/>
        <end position="423"/>
    </location>
</feature>
<dbReference type="RefSeq" id="XP_007410020.1">
    <property type="nucleotide sequence ID" value="XM_007409958.1"/>
</dbReference>
<evidence type="ECO:0000313" key="3">
    <source>
        <dbReference type="EMBL" id="EGG06580.1"/>
    </source>
</evidence>
<dbReference type="GeneID" id="18925824"/>
<feature type="domain" description="FHA" evidence="2">
    <location>
        <begin position="229"/>
        <end position="299"/>
    </location>
</feature>
<feature type="region of interest" description="Disordered" evidence="1">
    <location>
        <begin position="494"/>
        <end position="572"/>
    </location>
</feature>
<dbReference type="KEGG" id="mlr:MELLADRAFT_116475"/>
<accession>F4RLQ8</accession>
<evidence type="ECO:0000313" key="4">
    <source>
        <dbReference type="Proteomes" id="UP000001072"/>
    </source>
</evidence>
<feature type="compositionally biased region" description="Polar residues" evidence="1">
    <location>
        <begin position="107"/>
        <end position="119"/>
    </location>
</feature>
<dbReference type="PROSITE" id="PS50006">
    <property type="entry name" value="FHA_DOMAIN"/>
    <property type="match status" value="1"/>
</dbReference>
<dbReference type="OrthoDB" id="5348546at2759"/>
<evidence type="ECO:0000256" key="1">
    <source>
        <dbReference type="SAM" id="MobiDB-lite"/>
    </source>
</evidence>
<dbReference type="VEuPathDB" id="FungiDB:MELLADRAFT_116475"/>
<evidence type="ECO:0000259" key="2">
    <source>
        <dbReference type="PROSITE" id="PS50006"/>
    </source>
</evidence>
<feature type="compositionally biased region" description="Low complexity" evidence="1">
    <location>
        <begin position="91"/>
        <end position="104"/>
    </location>
</feature>
<feature type="compositionally biased region" description="Polar residues" evidence="1">
    <location>
        <begin position="192"/>
        <end position="204"/>
    </location>
</feature>
<sequence length="668" mass="72129">MLHSNSTPSSPSSLPSPSSSSSSSSSSYKKFNHLTTTATTTTTSHPFLFDLNHNYPSSITHPTSPHSEFNSTSSSPSLNLSKRIRLDLDSSHSSSSIPRHSPIDLTPASTPISSPSNLISKSQSFSPSSSSARMIKPLSQSDIINNPLCSPTSKLIRKPSSRLLNSPSQRPTQSDHPHGTDANENDDRSAHSLHSNQSEPSVTNPAKKPRVRKSPSAPLRIAIQPGHCLVFGRKPDIINVPSEVNTKNTPVIPIKLPGTFTHASRTHCWCTLIAPPLGGLNMRIVVKGQNGLMVDGQRFFQGASAGVEVPSCEGEQIELGFWGGKRVECYVKLEDRPPQRGRPRNGAARLGLIGSDKLDNTRTTKRKGRPSQSTAITTGLEYPASHSRTPSGIILTPRSATSELAPSSHIKPPPSKRQCLSAGPDVSPYDPAILALPVADRVNALIPSLGLDLVGLIASAIVFAPRATVSTTEVIRGVLETQPSLAEAVLSVLATSSARSSPRPSDTQENPSRHRSTSAIPQSKLIRKETQDVLTSDLSEPPSQPAKETKSLSRPNSPSVSDAIHNEDQPGDERIERVVNACRPIILDTLQAGWSADGTGMFGCVTNEGLKDASGVALEALWYYQPQRDYDVERRANLQPYVRHVRHTQTTSKQYFFKKVRGSGRRRS</sequence>
<protein>
    <recommendedName>
        <fullName evidence="2">FHA domain-containing protein</fullName>
    </recommendedName>
</protein>